<evidence type="ECO:0000256" key="1">
    <source>
        <dbReference type="SAM" id="Phobius"/>
    </source>
</evidence>
<dbReference type="Proteomes" id="UP001642540">
    <property type="component" value="Unassembled WGS sequence"/>
</dbReference>
<sequence>MTLRMEILVNEELLKDRLTPCREICPFLLDLFIWRKEAYPLMIAGTVTSFFLVLWYLEPSVVTALSVLGLVVTIADFLLPLLSKTVSSSEDWSSEKEKKFSIFVNRIAYYSVQVWNSQVLLEEWKKDHPNLYSSTVIVSLLLLAWIGNAVHNLWLAYILVLFLALLPGLLHRRIIQVYVSRFILMVSNLIQSKTKKN</sequence>
<keyword evidence="1" id="KW-1133">Transmembrane helix</keyword>
<protein>
    <recommendedName>
        <fullName evidence="4">ADP-ribosylation factor-like protein 6-interacting protein 1</fullName>
    </recommendedName>
</protein>
<feature type="transmembrane region" description="Helical" evidence="1">
    <location>
        <begin position="63"/>
        <end position="82"/>
    </location>
</feature>
<name>A0ABP1R7T3_9HEXA</name>
<reference evidence="2 3" key="1">
    <citation type="submission" date="2024-08" db="EMBL/GenBank/DDBJ databases">
        <authorList>
            <person name="Cucini C."/>
            <person name="Frati F."/>
        </authorList>
    </citation>
    <scope>NUCLEOTIDE SEQUENCE [LARGE SCALE GENOMIC DNA]</scope>
</reference>
<comment type="caution">
    <text evidence="2">The sequence shown here is derived from an EMBL/GenBank/DDBJ whole genome shotgun (WGS) entry which is preliminary data.</text>
</comment>
<feature type="transmembrane region" description="Helical" evidence="1">
    <location>
        <begin position="130"/>
        <end position="147"/>
    </location>
</feature>
<dbReference type="PANTHER" id="PTHR20952:SF0">
    <property type="entry name" value="ADP-RIBOSYLATION FACTOR-LIKE PROTEIN 6-INTERACTING PROTEIN 1"/>
    <property type="match status" value="1"/>
</dbReference>
<proteinExistence type="predicted"/>
<evidence type="ECO:0000313" key="3">
    <source>
        <dbReference type="Proteomes" id="UP001642540"/>
    </source>
</evidence>
<dbReference type="EMBL" id="CAXLJM020000068">
    <property type="protein sequence ID" value="CAL8122488.1"/>
    <property type="molecule type" value="Genomic_DNA"/>
</dbReference>
<evidence type="ECO:0000313" key="2">
    <source>
        <dbReference type="EMBL" id="CAL8122488.1"/>
    </source>
</evidence>
<feature type="transmembrane region" description="Helical" evidence="1">
    <location>
        <begin position="153"/>
        <end position="171"/>
    </location>
</feature>
<accession>A0ABP1R7T3</accession>
<gene>
    <name evidence="2" type="ORF">ODALV1_LOCUS19828</name>
</gene>
<keyword evidence="3" id="KW-1185">Reference proteome</keyword>
<evidence type="ECO:0008006" key="4">
    <source>
        <dbReference type="Google" id="ProtNLM"/>
    </source>
</evidence>
<keyword evidence="1" id="KW-0812">Transmembrane</keyword>
<feature type="transmembrane region" description="Helical" evidence="1">
    <location>
        <begin position="38"/>
        <end position="57"/>
    </location>
</feature>
<dbReference type="InterPro" id="IPR052114">
    <property type="entry name" value="ER_autophagy_membrane_reg"/>
</dbReference>
<organism evidence="2 3">
    <name type="scientific">Orchesella dallaii</name>
    <dbReference type="NCBI Taxonomy" id="48710"/>
    <lineage>
        <taxon>Eukaryota</taxon>
        <taxon>Metazoa</taxon>
        <taxon>Ecdysozoa</taxon>
        <taxon>Arthropoda</taxon>
        <taxon>Hexapoda</taxon>
        <taxon>Collembola</taxon>
        <taxon>Entomobryomorpha</taxon>
        <taxon>Entomobryoidea</taxon>
        <taxon>Orchesellidae</taxon>
        <taxon>Orchesellinae</taxon>
        <taxon>Orchesella</taxon>
    </lineage>
</organism>
<keyword evidence="1" id="KW-0472">Membrane</keyword>
<dbReference type="PANTHER" id="PTHR20952">
    <property type="entry name" value="ADP-RIBOSYLATION-LIKE FACTOR 6-INTERACTING PROTEIN"/>
    <property type="match status" value="1"/>
</dbReference>